<name>A0A1V4AQ24_9BACT</name>
<evidence type="ECO:0000313" key="3">
    <source>
        <dbReference type="Proteomes" id="UP000189681"/>
    </source>
</evidence>
<gene>
    <name evidence="2" type="ORF">AYP45_16160</name>
</gene>
<feature type="region of interest" description="Disordered" evidence="1">
    <location>
        <begin position="1"/>
        <end position="26"/>
    </location>
</feature>
<protein>
    <recommendedName>
        <fullName evidence="4">Transposase DDE domain-containing protein</fullName>
    </recommendedName>
</protein>
<evidence type="ECO:0000313" key="2">
    <source>
        <dbReference type="EMBL" id="OOP55213.1"/>
    </source>
</evidence>
<comment type="caution">
    <text evidence="2">The sequence shown here is derived from an EMBL/GenBank/DDBJ whole genome shotgun (WGS) entry which is preliminary data.</text>
</comment>
<dbReference type="EMBL" id="AYTS01000167">
    <property type="protein sequence ID" value="OOP55213.1"/>
    <property type="molecule type" value="Genomic_DNA"/>
</dbReference>
<sequence>MVKEQDKNTAKRRENQGNAGCPLPTSKIGNTTAYRYCSERLSPFGGLLGLVKFMELIRFQEIFEGLYNPPSRTPEMGHHKMVYGV</sequence>
<evidence type="ECO:0000256" key="1">
    <source>
        <dbReference type="SAM" id="MobiDB-lite"/>
    </source>
</evidence>
<organism evidence="2 3">
    <name type="scientific">Candidatus Brocadia carolinensis</name>
    <dbReference type="NCBI Taxonomy" id="1004156"/>
    <lineage>
        <taxon>Bacteria</taxon>
        <taxon>Pseudomonadati</taxon>
        <taxon>Planctomycetota</taxon>
        <taxon>Candidatus Brocadiia</taxon>
        <taxon>Candidatus Brocadiales</taxon>
        <taxon>Candidatus Brocadiaceae</taxon>
        <taxon>Candidatus Brocadia</taxon>
    </lineage>
</organism>
<feature type="non-terminal residue" evidence="2">
    <location>
        <position position="85"/>
    </location>
</feature>
<proteinExistence type="predicted"/>
<feature type="compositionally biased region" description="Basic and acidic residues" evidence="1">
    <location>
        <begin position="1"/>
        <end position="15"/>
    </location>
</feature>
<dbReference type="Proteomes" id="UP000189681">
    <property type="component" value="Unassembled WGS sequence"/>
</dbReference>
<evidence type="ECO:0008006" key="4">
    <source>
        <dbReference type="Google" id="ProtNLM"/>
    </source>
</evidence>
<dbReference type="AlphaFoldDB" id="A0A1V4AQ24"/>
<accession>A0A1V4AQ24</accession>
<reference evidence="2 3" key="1">
    <citation type="journal article" date="2017" name="Water Res.">
        <title>Discovery and metagenomic analysis of an anammox bacterial enrichment related to Candidatus "Brocadia caroliniensis" in a full-scale glycerol-fed nitritation-denitritation separate centrate treatment process.</title>
        <authorList>
            <person name="Park H."/>
            <person name="Brotto A.C."/>
            <person name="van Loosdrecht M.C."/>
            <person name="Chandran K."/>
        </authorList>
    </citation>
    <scope>NUCLEOTIDE SEQUENCE [LARGE SCALE GENOMIC DNA]</scope>
    <source>
        <strain evidence="2">26THWARD</strain>
    </source>
</reference>